<feature type="domain" description="BRCT" evidence="2">
    <location>
        <begin position="207"/>
        <end position="264"/>
    </location>
</feature>
<dbReference type="InterPro" id="IPR036420">
    <property type="entry name" value="BRCT_dom_sf"/>
</dbReference>
<dbReference type="PROSITE" id="PS50172">
    <property type="entry name" value="BRCT"/>
    <property type="match status" value="2"/>
</dbReference>
<feature type="region of interest" description="Disordered" evidence="1">
    <location>
        <begin position="18"/>
        <end position="69"/>
    </location>
</feature>
<evidence type="ECO:0000259" key="2">
    <source>
        <dbReference type="PROSITE" id="PS50172"/>
    </source>
</evidence>
<evidence type="ECO:0000313" key="4">
    <source>
        <dbReference type="Proteomes" id="UP001432322"/>
    </source>
</evidence>
<evidence type="ECO:0000313" key="3">
    <source>
        <dbReference type="EMBL" id="GMT26754.1"/>
    </source>
</evidence>
<reference evidence="3" key="1">
    <citation type="submission" date="2023-10" db="EMBL/GenBank/DDBJ databases">
        <title>Genome assembly of Pristionchus species.</title>
        <authorList>
            <person name="Yoshida K."/>
            <person name="Sommer R.J."/>
        </authorList>
    </citation>
    <scope>NUCLEOTIDE SEQUENCE</scope>
    <source>
        <strain evidence="3">RS5133</strain>
    </source>
</reference>
<dbReference type="InterPro" id="IPR001357">
    <property type="entry name" value="BRCT_dom"/>
</dbReference>
<dbReference type="Gene3D" id="3.40.50.10190">
    <property type="entry name" value="BRCT domain"/>
    <property type="match status" value="2"/>
</dbReference>
<dbReference type="EMBL" id="BTSY01000005">
    <property type="protein sequence ID" value="GMT26754.1"/>
    <property type="molecule type" value="Genomic_DNA"/>
</dbReference>
<dbReference type="Proteomes" id="UP001432322">
    <property type="component" value="Unassembled WGS sequence"/>
</dbReference>
<organism evidence="3 4">
    <name type="scientific">Pristionchus fissidentatus</name>
    <dbReference type="NCBI Taxonomy" id="1538716"/>
    <lineage>
        <taxon>Eukaryota</taxon>
        <taxon>Metazoa</taxon>
        <taxon>Ecdysozoa</taxon>
        <taxon>Nematoda</taxon>
        <taxon>Chromadorea</taxon>
        <taxon>Rhabditida</taxon>
        <taxon>Rhabditina</taxon>
        <taxon>Diplogasteromorpha</taxon>
        <taxon>Diplogasteroidea</taxon>
        <taxon>Neodiplogasteridae</taxon>
        <taxon>Pristionchus</taxon>
    </lineage>
</organism>
<feature type="domain" description="BRCT" evidence="2">
    <location>
        <begin position="109"/>
        <end position="187"/>
    </location>
</feature>
<proteinExistence type="predicted"/>
<sequence length="280" mass="31171">MRRTVETDLNRIRQTLRNNATYSQRGGRGRGGGGASQSVLRRSAPKTHFNFVLPTSPRSPQDGGRRRGRPSIAVVKTQSKMINNLQAVHSSEEFAKGRKEVVNRKRIAMLTGFGAREERQMLAFADAIQLKITKEMSDSLRAAVSSDGARTVSTLRAVVHGVPVVTDEWLRACKRANRLVHTLPYEWQQWAELAKVCDLCTPSTPILKELVMKSGGWLTSNASEAVLIVAPTGVYRRREEERGGVRIVDEKYILDCITSNKMIPLPGETEEIDDSLLSED</sequence>
<accession>A0AAV5WAA0</accession>
<gene>
    <name evidence="3" type="ORF">PFISCL1PPCAC_18051</name>
</gene>
<comment type="caution">
    <text evidence="3">The sequence shown here is derived from an EMBL/GenBank/DDBJ whole genome shotgun (WGS) entry which is preliminary data.</text>
</comment>
<name>A0AAV5WAA0_9BILA</name>
<dbReference type="SUPFAM" id="SSF52113">
    <property type="entry name" value="BRCT domain"/>
    <property type="match status" value="2"/>
</dbReference>
<protein>
    <recommendedName>
        <fullName evidence="2">BRCT domain-containing protein</fullName>
    </recommendedName>
</protein>
<keyword evidence="4" id="KW-1185">Reference proteome</keyword>
<dbReference type="AlphaFoldDB" id="A0AAV5WAA0"/>
<evidence type="ECO:0000256" key="1">
    <source>
        <dbReference type="SAM" id="MobiDB-lite"/>
    </source>
</evidence>